<dbReference type="PROSITE" id="PS50879">
    <property type="entry name" value="RNASE_H_1"/>
    <property type="match status" value="1"/>
</dbReference>
<evidence type="ECO:0000313" key="2">
    <source>
        <dbReference type="EMBL" id="GAA4243270.1"/>
    </source>
</evidence>
<dbReference type="Proteomes" id="UP001500620">
    <property type="component" value="Unassembled WGS sequence"/>
</dbReference>
<dbReference type="EMBL" id="BAABAT010000001">
    <property type="protein sequence ID" value="GAA4243270.1"/>
    <property type="molecule type" value="Genomic_DNA"/>
</dbReference>
<keyword evidence="3" id="KW-1185">Reference proteome</keyword>
<sequence>MRPDEFLNELHLLPVVLRQRAESLQPYLRLNRCQPCRQINDAVHLALIAARYDELTSAALQLDAAEQLAQEHDKGPADGCRASGRHDDAGPGRGVIAQWSHATTDLTAATDASWKARNGGIAYVISDGRFGLRGRGSDHTDPTGPSRVLINELRAVEYLLSGFTTPPNHLTVLVDNTTALSYLRRWQRGDTSAMPAGYDLRPRTTGAPPTLVRLAAQVTRLPGVTFQHVKGHTGHPLNEAADALSSMARRRLLEQFDLHSRARDLVDAFLRDWHAIKVAA</sequence>
<accession>A0ABP8CUR8</accession>
<dbReference type="SUPFAM" id="SSF53098">
    <property type="entry name" value="Ribonuclease H-like"/>
    <property type="match status" value="1"/>
</dbReference>
<dbReference type="RefSeq" id="WP_345120087.1">
    <property type="nucleotide sequence ID" value="NZ_BAABAT010000001.1"/>
</dbReference>
<protein>
    <recommendedName>
        <fullName evidence="1">RNase H type-1 domain-containing protein</fullName>
    </recommendedName>
</protein>
<name>A0ABP8CUR8_9ACTN</name>
<organism evidence="2 3">
    <name type="scientific">Dactylosporangium darangshiense</name>
    <dbReference type="NCBI Taxonomy" id="579108"/>
    <lineage>
        <taxon>Bacteria</taxon>
        <taxon>Bacillati</taxon>
        <taxon>Actinomycetota</taxon>
        <taxon>Actinomycetes</taxon>
        <taxon>Micromonosporales</taxon>
        <taxon>Micromonosporaceae</taxon>
        <taxon>Dactylosporangium</taxon>
    </lineage>
</organism>
<gene>
    <name evidence="2" type="ORF">GCM10022255_001640</name>
</gene>
<dbReference type="Gene3D" id="3.30.420.10">
    <property type="entry name" value="Ribonuclease H-like superfamily/Ribonuclease H"/>
    <property type="match status" value="1"/>
</dbReference>
<dbReference type="InterPro" id="IPR036397">
    <property type="entry name" value="RNaseH_sf"/>
</dbReference>
<reference evidence="3" key="1">
    <citation type="journal article" date="2019" name="Int. J. Syst. Evol. Microbiol.">
        <title>The Global Catalogue of Microorganisms (GCM) 10K type strain sequencing project: providing services to taxonomists for standard genome sequencing and annotation.</title>
        <authorList>
            <consortium name="The Broad Institute Genomics Platform"/>
            <consortium name="The Broad Institute Genome Sequencing Center for Infectious Disease"/>
            <person name="Wu L."/>
            <person name="Ma J."/>
        </authorList>
    </citation>
    <scope>NUCLEOTIDE SEQUENCE [LARGE SCALE GENOMIC DNA]</scope>
    <source>
        <strain evidence="3">JCM 17441</strain>
    </source>
</reference>
<dbReference type="InterPro" id="IPR002156">
    <property type="entry name" value="RNaseH_domain"/>
</dbReference>
<proteinExistence type="predicted"/>
<dbReference type="InterPro" id="IPR012337">
    <property type="entry name" value="RNaseH-like_sf"/>
</dbReference>
<evidence type="ECO:0000313" key="3">
    <source>
        <dbReference type="Proteomes" id="UP001500620"/>
    </source>
</evidence>
<evidence type="ECO:0000259" key="1">
    <source>
        <dbReference type="PROSITE" id="PS50879"/>
    </source>
</evidence>
<comment type="caution">
    <text evidence="2">The sequence shown here is derived from an EMBL/GenBank/DDBJ whole genome shotgun (WGS) entry which is preliminary data.</text>
</comment>
<dbReference type="Pfam" id="PF00075">
    <property type="entry name" value="RNase_H"/>
    <property type="match status" value="1"/>
</dbReference>
<feature type="domain" description="RNase H type-1" evidence="1">
    <location>
        <begin position="102"/>
        <end position="250"/>
    </location>
</feature>